<dbReference type="EMBL" id="JABFAF010000010">
    <property type="protein sequence ID" value="MBA0868038.1"/>
    <property type="molecule type" value="Genomic_DNA"/>
</dbReference>
<proteinExistence type="predicted"/>
<dbReference type="AlphaFoldDB" id="A0A7J9MAR4"/>
<dbReference type="OrthoDB" id="1894747at2759"/>
<dbReference type="PANTHER" id="PTHR35694:SF1">
    <property type="entry name" value="DENEDDYLASE"/>
    <property type="match status" value="1"/>
</dbReference>
<evidence type="ECO:0000313" key="1">
    <source>
        <dbReference type="EMBL" id="MBA0868038.1"/>
    </source>
</evidence>
<protein>
    <submittedName>
        <fullName evidence="1">Uncharacterized protein</fullName>
    </submittedName>
</protein>
<gene>
    <name evidence="1" type="ORF">Goshw_007825</name>
</gene>
<evidence type="ECO:0000313" key="2">
    <source>
        <dbReference type="Proteomes" id="UP000593576"/>
    </source>
</evidence>
<organism evidence="1 2">
    <name type="scientific">Gossypium schwendimanii</name>
    <name type="common">Cotton</name>
    <dbReference type="NCBI Taxonomy" id="34291"/>
    <lineage>
        <taxon>Eukaryota</taxon>
        <taxon>Viridiplantae</taxon>
        <taxon>Streptophyta</taxon>
        <taxon>Embryophyta</taxon>
        <taxon>Tracheophyta</taxon>
        <taxon>Spermatophyta</taxon>
        <taxon>Magnoliopsida</taxon>
        <taxon>eudicotyledons</taxon>
        <taxon>Gunneridae</taxon>
        <taxon>Pentapetalae</taxon>
        <taxon>rosids</taxon>
        <taxon>malvids</taxon>
        <taxon>Malvales</taxon>
        <taxon>Malvaceae</taxon>
        <taxon>Malvoideae</taxon>
        <taxon>Gossypium</taxon>
    </lineage>
</organism>
<sequence length="224" mass="24516">MSPSKTSSSTFVRTILSTSKRCLRTNNSDNTWFEPTARIPLVMGLDLSYRNSCGLRLSVRPNSPKSVLTQLETFSVLVIQKIKDALGWPGEIATETNIGAWIGEIPSCLKAPHQANSNSEDNSTSFADVEKMDADIKSSVQDIASYQVVLSTEGKIVGFQPTSRVGVNHWAVNPLTKELYGGKKLSPGLIEPRLKIQLPNEIVVLELLMSVNPDSCFALARPIQ</sequence>
<accession>A0A7J9MAR4</accession>
<name>A0A7J9MAR4_GOSSC</name>
<comment type="caution">
    <text evidence="1">The sequence shown here is derived from an EMBL/GenBank/DDBJ whole genome shotgun (WGS) entry which is preliminary data.</text>
</comment>
<dbReference type="Proteomes" id="UP000593576">
    <property type="component" value="Unassembled WGS sequence"/>
</dbReference>
<dbReference type="PANTHER" id="PTHR35694">
    <property type="entry name" value="DENEDDYLASE"/>
    <property type="match status" value="1"/>
</dbReference>
<reference evidence="1 2" key="1">
    <citation type="journal article" date="2019" name="Genome Biol. Evol.">
        <title>Insights into the evolution of the New World diploid cottons (Gossypium, subgenus Houzingenia) based on genome sequencing.</title>
        <authorList>
            <person name="Grover C.E."/>
            <person name="Arick M.A. 2nd"/>
            <person name="Thrash A."/>
            <person name="Conover J.L."/>
            <person name="Sanders W.S."/>
            <person name="Peterson D.G."/>
            <person name="Frelichowski J.E."/>
            <person name="Scheffler J.A."/>
            <person name="Scheffler B.E."/>
            <person name="Wendel J.F."/>
        </authorList>
    </citation>
    <scope>NUCLEOTIDE SEQUENCE [LARGE SCALE GENOMIC DNA]</scope>
    <source>
        <strain evidence="1">1</strain>
        <tissue evidence="1">Leaf</tissue>
    </source>
</reference>
<keyword evidence="2" id="KW-1185">Reference proteome</keyword>